<dbReference type="InterPro" id="IPR019734">
    <property type="entry name" value="TPR_rpt"/>
</dbReference>
<evidence type="ECO:0000313" key="4">
    <source>
        <dbReference type="Proteomes" id="UP000589520"/>
    </source>
</evidence>
<keyword evidence="4" id="KW-1185">Reference proteome</keyword>
<organism evidence="3 4">
    <name type="scientific">Granulicella arctica</name>
    <dbReference type="NCBI Taxonomy" id="940613"/>
    <lineage>
        <taxon>Bacteria</taxon>
        <taxon>Pseudomonadati</taxon>
        <taxon>Acidobacteriota</taxon>
        <taxon>Terriglobia</taxon>
        <taxon>Terriglobales</taxon>
        <taxon>Acidobacteriaceae</taxon>
        <taxon>Granulicella</taxon>
    </lineage>
</organism>
<feature type="chain" id="PRO_5030647476" description="Tetratricopeptide repeat protein" evidence="2">
    <location>
        <begin position="19"/>
        <end position="520"/>
    </location>
</feature>
<dbReference type="Gene3D" id="1.25.40.10">
    <property type="entry name" value="Tetratricopeptide repeat domain"/>
    <property type="match status" value="1"/>
</dbReference>
<dbReference type="AlphaFoldDB" id="A0A7Y9PHZ5"/>
<evidence type="ECO:0000256" key="1">
    <source>
        <dbReference type="PROSITE-ProRule" id="PRU00339"/>
    </source>
</evidence>
<comment type="caution">
    <text evidence="3">The sequence shown here is derived from an EMBL/GenBank/DDBJ whole genome shotgun (WGS) entry which is preliminary data.</text>
</comment>
<keyword evidence="1" id="KW-0802">TPR repeat</keyword>
<sequence>MKSGLSVVIAALSLSACAALGQASLSITHGKSESPVIGLPFTADQSVRTVQQLNGITLTNEMKGHVYRSTNGRLRFEGTLVATDPTQPKPATLNWIIDPAQHSALSWNTNSTTAMRTAIPENSAVMVKYLPVPRTPGGHPNQPENLMTTDLGHQTRDKLHLVGKRVTGTIPTGKIGNEQPIEVTTDVWVSPELKLIVNEVEQDPRTGNRMFELTNIVRKEPDAALFELPAGYTVKEQSNLPIALGMVPPVPRPPAPVSSAILQQIADASKDPNPEVKIDVAYELAMDKVALSDARSLAEKGIQLEEQQTIDLDLKNITADNFSQMTNLCRAWTALGWIYFQQGDLAKAELYTRAAWELDPQGYLGSHLGRIYEMQHRIPDAINAYRMALSARASAKQQDQIHSRLVSLSMINAEPLPFARPTPLPSLTAKTNEPAGDAVFDILLSHSDPPVVLFRSGSPTLKDSAAAAIQSTLRASLPDEGPEKVLRRGRVTCSTGIAPTCTLLLLTMPEAKAAGASLVN</sequence>
<gene>
    <name evidence="3" type="ORF">HDF17_002578</name>
</gene>
<dbReference type="PROSITE" id="PS50005">
    <property type="entry name" value="TPR"/>
    <property type="match status" value="1"/>
</dbReference>
<evidence type="ECO:0000313" key="3">
    <source>
        <dbReference type="EMBL" id="NYF80258.1"/>
    </source>
</evidence>
<dbReference type="PROSITE" id="PS51257">
    <property type="entry name" value="PROKAR_LIPOPROTEIN"/>
    <property type="match status" value="1"/>
</dbReference>
<dbReference type="SUPFAM" id="SSF48452">
    <property type="entry name" value="TPR-like"/>
    <property type="match status" value="1"/>
</dbReference>
<dbReference type="InterPro" id="IPR011990">
    <property type="entry name" value="TPR-like_helical_dom_sf"/>
</dbReference>
<dbReference type="RefSeq" id="WP_179491533.1">
    <property type="nucleotide sequence ID" value="NZ_JACCCW010000002.1"/>
</dbReference>
<keyword evidence="2" id="KW-0732">Signal</keyword>
<evidence type="ECO:0000256" key="2">
    <source>
        <dbReference type="SAM" id="SignalP"/>
    </source>
</evidence>
<reference evidence="3 4" key="1">
    <citation type="submission" date="2020-07" db="EMBL/GenBank/DDBJ databases">
        <title>Genomic Encyclopedia of Type Strains, Phase IV (KMG-V): Genome sequencing to study the core and pangenomes of soil and plant-associated prokaryotes.</title>
        <authorList>
            <person name="Whitman W."/>
        </authorList>
    </citation>
    <scope>NUCLEOTIDE SEQUENCE [LARGE SCALE GENOMIC DNA]</scope>
    <source>
        <strain evidence="3 4">X4EP2</strain>
    </source>
</reference>
<accession>A0A7Y9PHZ5</accession>
<dbReference type="Proteomes" id="UP000589520">
    <property type="component" value="Unassembled WGS sequence"/>
</dbReference>
<dbReference type="EMBL" id="JACCCW010000002">
    <property type="protein sequence ID" value="NYF80258.1"/>
    <property type="molecule type" value="Genomic_DNA"/>
</dbReference>
<feature type="signal peptide" evidence="2">
    <location>
        <begin position="1"/>
        <end position="18"/>
    </location>
</feature>
<protein>
    <recommendedName>
        <fullName evidence="5">Tetratricopeptide repeat protein</fullName>
    </recommendedName>
</protein>
<name>A0A7Y9PHZ5_9BACT</name>
<feature type="repeat" description="TPR" evidence="1">
    <location>
        <begin position="329"/>
        <end position="362"/>
    </location>
</feature>
<evidence type="ECO:0008006" key="5">
    <source>
        <dbReference type="Google" id="ProtNLM"/>
    </source>
</evidence>
<proteinExistence type="predicted"/>